<dbReference type="PROSITE" id="PS51683">
    <property type="entry name" value="SAM_OMT_II"/>
    <property type="match status" value="1"/>
</dbReference>
<keyword evidence="3" id="KW-0949">S-adenosyl-L-methionine</keyword>
<evidence type="ECO:0000313" key="6">
    <source>
        <dbReference type="EMBL" id="EGU88142.1"/>
    </source>
</evidence>
<evidence type="ECO:0000259" key="4">
    <source>
        <dbReference type="Pfam" id="PF00891"/>
    </source>
</evidence>
<dbReference type="InterPro" id="IPR029063">
    <property type="entry name" value="SAM-dependent_MTases_sf"/>
</dbReference>
<evidence type="ECO:0000259" key="5">
    <source>
        <dbReference type="Pfam" id="PF08100"/>
    </source>
</evidence>
<dbReference type="Pfam" id="PF08100">
    <property type="entry name" value="Dimerisation"/>
    <property type="match status" value="1"/>
</dbReference>
<dbReference type="GO" id="GO:0032259">
    <property type="term" value="P:methylation"/>
    <property type="evidence" value="ECO:0007669"/>
    <property type="project" value="UniProtKB-KW"/>
</dbReference>
<dbReference type="STRING" id="660025.F9F4F5"/>
<dbReference type="PANTHER" id="PTHR43712:SF1">
    <property type="entry name" value="HYPOTHETICAL O-METHYLTRANSFERASE (EUROFUNG)-RELATED"/>
    <property type="match status" value="1"/>
</dbReference>
<dbReference type="Pfam" id="PF00891">
    <property type="entry name" value="Methyltransf_2"/>
    <property type="match status" value="1"/>
</dbReference>
<feature type="domain" description="O-methyltransferase C-terminal" evidence="4">
    <location>
        <begin position="229"/>
        <end position="370"/>
    </location>
</feature>
<dbReference type="InterPro" id="IPR036390">
    <property type="entry name" value="WH_DNA-bd_sf"/>
</dbReference>
<gene>
    <name evidence="6" type="ORF">FOXB_01280</name>
</gene>
<dbReference type="InterPro" id="IPR012967">
    <property type="entry name" value="COMT_dimerisation"/>
</dbReference>
<dbReference type="PaxDb" id="5507-FOXG_10587P0"/>
<protein>
    <submittedName>
        <fullName evidence="6">Uncharacterized protein</fullName>
    </submittedName>
</protein>
<evidence type="ECO:0000256" key="2">
    <source>
        <dbReference type="ARBA" id="ARBA00022679"/>
    </source>
</evidence>
<dbReference type="Gene3D" id="3.40.50.150">
    <property type="entry name" value="Vaccinia Virus protein VP39"/>
    <property type="match status" value="1"/>
</dbReference>
<organism evidence="6">
    <name type="scientific">Fusarium oxysporum (strain Fo5176)</name>
    <name type="common">Fusarium vascular wilt</name>
    <dbReference type="NCBI Taxonomy" id="660025"/>
    <lineage>
        <taxon>Eukaryota</taxon>
        <taxon>Fungi</taxon>
        <taxon>Dikarya</taxon>
        <taxon>Ascomycota</taxon>
        <taxon>Pezizomycotina</taxon>
        <taxon>Sordariomycetes</taxon>
        <taxon>Hypocreomycetidae</taxon>
        <taxon>Hypocreales</taxon>
        <taxon>Nectriaceae</taxon>
        <taxon>Fusarium</taxon>
        <taxon>Fusarium oxysporum species complex</taxon>
    </lineage>
</organism>
<dbReference type="OrthoDB" id="3340390at2759"/>
<dbReference type="GO" id="GO:0008171">
    <property type="term" value="F:O-methyltransferase activity"/>
    <property type="evidence" value="ECO:0007669"/>
    <property type="project" value="InterPro"/>
</dbReference>
<dbReference type="InterPro" id="IPR001077">
    <property type="entry name" value="COMT_C"/>
</dbReference>
<evidence type="ECO:0000256" key="1">
    <source>
        <dbReference type="ARBA" id="ARBA00022603"/>
    </source>
</evidence>
<dbReference type="SUPFAM" id="SSF53335">
    <property type="entry name" value="S-adenosyl-L-methionine-dependent methyltransferases"/>
    <property type="match status" value="1"/>
</dbReference>
<dbReference type="EMBL" id="AFQF01000478">
    <property type="protein sequence ID" value="EGU88142.1"/>
    <property type="molecule type" value="Genomic_DNA"/>
</dbReference>
<reference evidence="6" key="1">
    <citation type="journal article" date="2012" name="Mol. Plant Microbe Interact.">
        <title>A highly conserved effector in Fusarium oxysporum is required for full virulence on Arabidopsis.</title>
        <authorList>
            <person name="Thatcher L.F."/>
            <person name="Gardiner D.M."/>
            <person name="Kazan K."/>
            <person name="Manners J."/>
        </authorList>
    </citation>
    <scope>NUCLEOTIDE SEQUENCE [LARGE SCALE GENOMIC DNA]</scope>
    <source>
        <strain evidence="6">Fo5176</strain>
    </source>
</reference>
<dbReference type="Gene3D" id="1.10.10.10">
    <property type="entry name" value="Winged helix-like DNA-binding domain superfamily/Winged helix DNA-binding domain"/>
    <property type="match status" value="1"/>
</dbReference>
<sequence length="442" mass="49649">MEMAPSDIIKRMQDAAVSYEKQELGARETLLDLNRQLLAELETPTDFIQRIWFATASLGGCLEVAANRKIFQLLQGAENGLTTQALSEKTGIAGPLLERFMRHFVAHKVVRFSKSTGWHATALSNTLAQENYQHSISFCQQAAAKSFCNFPDHFKQANYQHPGLTDGPYQYAHNSSLPFFDWLAANPPFVNLFGSFMSVYRAGNTDWWTFYPVEERLSSGFDTNISDIFLVDVGGGRGHDLLSFSNSIKPPGRLILQDLPEVIADVTDKSVFETQKHDFFTPQQVQHARAYFLHSILHDWSVEHGVQILKNLKSALKPGYSKVLINEIVLSEENPSVPATSMDMMMLGHIGEACERTEETFRAIVAEAGLEVVDVYSNAASPESVIEVMLPCSDSALEESKLFDRIELRSKRLPHNASFLNFDVTKRHRHKSMSKCSSEMAY</sequence>
<dbReference type="PANTHER" id="PTHR43712">
    <property type="entry name" value="PUTATIVE (AFU_ORTHOLOGUE AFUA_4G14580)-RELATED"/>
    <property type="match status" value="1"/>
</dbReference>
<comment type="caution">
    <text evidence="6">The sequence shown here is derived from an EMBL/GenBank/DDBJ whole genome shotgun (WGS) entry which is preliminary data.</text>
</comment>
<keyword evidence="1" id="KW-0489">Methyltransferase</keyword>
<feature type="domain" description="O-methyltransferase dimerisation" evidence="5">
    <location>
        <begin position="61"/>
        <end position="129"/>
    </location>
</feature>
<evidence type="ECO:0000256" key="3">
    <source>
        <dbReference type="ARBA" id="ARBA00022691"/>
    </source>
</evidence>
<keyword evidence="2" id="KW-0808">Transferase</keyword>
<dbReference type="SUPFAM" id="SSF46785">
    <property type="entry name" value="Winged helix' DNA-binding domain"/>
    <property type="match status" value="1"/>
</dbReference>
<dbReference type="InterPro" id="IPR016461">
    <property type="entry name" value="COMT-like"/>
</dbReference>
<dbReference type="InterPro" id="IPR036388">
    <property type="entry name" value="WH-like_DNA-bd_sf"/>
</dbReference>
<dbReference type="AlphaFoldDB" id="F9F4F5"/>
<accession>F9F4F5</accession>
<name>F9F4F5_FUSOF</name>
<proteinExistence type="predicted"/>